<sequence length="158" mass="17094">MCPPGESHTLDDGTSITLAGEVGLLGRNIVVEGNTYENFAEDSFGGRIVVSKLTQDGVEYVGSAQLDGVELRNMGQEGFTDLDDPRYSLAYVDLGTVEADSSYVKRSSFNLNYNVALGLLGTTAMQVEDNVVYYALDSGEWRVLLFTGTTTCRSRGLL</sequence>
<evidence type="ECO:0000313" key="3">
    <source>
        <dbReference type="EMBL" id="KAG0719159.1"/>
    </source>
</evidence>
<dbReference type="PANTHER" id="PTHR46769">
    <property type="entry name" value="POLYCYSTIC KIDNEY AND HEPATIC DISEASE 1 (AUTOSOMAL RECESSIVE)-LIKE 1"/>
    <property type="match status" value="1"/>
</dbReference>
<dbReference type="EMBL" id="JACEEZ010014970">
    <property type="protein sequence ID" value="KAG0719159.1"/>
    <property type="molecule type" value="Genomic_DNA"/>
</dbReference>
<name>A0A8J4Y7S9_CHIOP</name>
<keyword evidence="1" id="KW-0732">Signal</keyword>
<organism evidence="3 4">
    <name type="scientific">Chionoecetes opilio</name>
    <name type="common">Atlantic snow crab</name>
    <name type="synonym">Cancer opilio</name>
    <dbReference type="NCBI Taxonomy" id="41210"/>
    <lineage>
        <taxon>Eukaryota</taxon>
        <taxon>Metazoa</taxon>
        <taxon>Ecdysozoa</taxon>
        <taxon>Arthropoda</taxon>
        <taxon>Crustacea</taxon>
        <taxon>Multicrustacea</taxon>
        <taxon>Malacostraca</taxon>
        <taxon>Eumalacostraca</taxon>
        <taxon>Eucarida</taxon>
        <taxon>Decapoda</taxon>
        <taxon>Pleocyemata</taxon>
        <taxon>Brachyura</taxon>
        <taxon>Eubrachyura</taxon>
        <taxon>Majoidea</taxon>
        <taxon>Majidae</taxon>
        <taxon>Chionoecetes</taxon>
    </lineage>
</organism>
<gene>
    <name evidence="3" type="primary">PKHD1L1_3</name>
    <name evidence="3" type="ORF">GWK47_007358</name>
</gene>
<evidence type="ECO:0000256" key="1">
    <source>
        <dbReference type="ARBA" id="ARBA00022729"/>
    </source>
</evidence>
<accession>A0A8J4Y7S9</accession>
<dbReference type="AlphaFoldDB" id="A0A8J4Y7S9"/>
<protein>
    <submittedName>
        <fullName evidence="3">Fibrocystin-L</fullName>
    </submittedName>
</protein>
<dbReference type="InterPro" id="IPR055401">
    <property type="entry name" value="CEMIP_beta-hel_dom"/>
</dbReference>
<dbReference type="Proteomes" id="UP000770661">
    <property type="component" value="Unassembled WGS sequence"/>
</dbReference>
<dbReference type="PANTHER" id="PTHR46769:SF2">
    <property type="entry name" value="FIBROCYSTIN-L ISOFORM 2 PRECURSOR-RELATED"/>
    <property type="match status" value="1"/>
</dbReference>
<reference evidence="3" key="1">
    <citation type="submission" date="2020-07" db="EMBL/GenBank/DDBJ databases">
        <title>The High-quality genome of the commercially important snow crab, Chionoecetes opilio.</title>
        <authorList>
            <person name="Jeong J.-H."/>
            <person name="Ryu S."/>
        </authorList>
    </citation>
    <scope>NUCLEOTIDE SEQUENCE</scope>
    <source>
        <strain evidence="3">MADBK_172401_WGS</strain>
        <tissue evidence="3">Digestive gland</tissue>
    </source>
</reference>
<comment type="caution">
    <text evidence="3">The sequence shown here is derived from an EMBL/GenBank/DDBJ whole genome shotgun (WGS) entry which is preliminary data.</text>
</comment>
<keyword evidence="4" id="KW-1185">Reference proteome</keyword>
<feature type="domain" description="CEMIP beta-helix" evidence="2">
    <location>
        <begin position="61"/>
        <end position="134"/>
    </location>
</feature>
<dbReference type="OrthoDB" id="6365764at2759"/>
<evidence type="ECO:0000259" key="2">
    <source>
        <dbReference type="Pfam" id="PF24606"/>
    </source>
</evidence>
<evidence type="ECO:0000313" key="4">
    <source>
        <dbReference type="Proteomes" id="UP000770661"/>
    </source>
</evidence>
<dbReference type="InterPro" id="IPR052387">
    <property type="entry name" value="Fibrocystin"/>
</dbReference>
<proteinExistence type="predicted"/>
<dbReference type="Pfam" id="PF24606">
    <property type="entry name" value="CEMIP_beta-hel"/>
    <property type="match status" value="1"/>
</dbReference>